<feature type="transmembrane region" description="Helical" evidence="1">
    <location>
        <begin position="147"/>
        <end position="171"/>
    </location>
</feature>
<keyword evidence="3" id="KW-1185">Reference proteome</keyword>
<gene>
    <name evidence="2" type="ORF">JK361_37085</name>
</gene>
<reference evidence="2 3" key="1">
    <citation type="submission" date="2021-01" db="EMBL/GenBank/DDBJ databases">
        <title>WGS of actinomycetes isolated from Thailand.</title>
        <authorList>
            <person name="Thawai C."/>
        </authorList>
    </citation>
    <scope>NUCLEOTIDE SEQUENCE [LARGE SCALE GENOMIC DNA]</scope>
    <source>
        <strain evidence="2 3">CH5-8</strain>
    </source>
</reference>
<feature type="transmembrane region" description="Helical" evidence="1">
    <location>
        <begin position="109"/>
        <end position="135"/>
    </location>
</feature>
<proteinExistence type="predicted"/>
<organism evidence="2 3">
    <name type="scientific">Streptomyces musisoli</name>
    <dbReference type="NCBI Taxonomy" id="2802280"/>
    <lineage>
        <taxon>Bacteria</taxon>
        <taxon>Bacillati</taxon>
        <taxon>Actinomycetota</taxon>
        <taxon>Actinomycetes</taxon>
        <taxon>Kitasatosporales</taxon>
        <taxon>Streptomycetaceae</taxon>
        <taxon>Streptomyces</taxon>
    </lineage>
</organism>
<comment type="caution">
    <text evidence="2">The sequence shown here is derived from an EMBL/GenBank/DDBJ whole genome shotgun (WGS) entry which is preliminary data.</text>
</comment>
<evidence type="ECO:0000313" key="3">
    <source>
        <dbReference type="Proteomes" id="UP000621386"/>
    </source>
</evidence>
<accession>A0ABS1PD73</accession>
<name>A0ABS1PD73_9ACTN</name>
<keyword evidence="1" id="KW-1133">Transmembrane helix</keyword>
<keyword evidence="1" id="KW-0812">Transmembrane</keyword>
<sequence>MRTRTPPSALSYLATASPVPLWARRVAAATLWTSLPSALWRLAVVLDIPLGLAESEYDAMRIPGWGYLLLPLLCAVQETLAFLTLGLVRPWGEVWPQWVPGLRGRRIPVPAAVIPAALGALACTVYGALFVWTTLHADMEITPWGEWVMNICYIPMVAWGPLLAIATVHYYQRRTRSTTHEDPVATFAR</sequence>
<evidence type="ECO:0000313" key="2">
    <source>
        <dbReference type="EMBL" id="MBL1110115.1"/>
    </source>
</evidence>
<evidence type="ECO:0000256" key="1">
    <source>
        <dbReference type="SAM" id="Phobius"/>
    </source>
</evidence>
<protein>
    <submittedName>
        <fullName evidence="2">Uncharacterized protein</fullName>
    </submittedName>
</protein>
<keyword evidence="1" id="KW-0472">Membrane</keyword>
<dbReference type="Proteomes" id="UP000621386">
    <property type="component" value="Unassembled WGS sequence"/>
</dbReference>
<dbReference type="EMBL" id="JAERRH010000029">
    <property type="protein sequence ID" value="MBL1110115.1"/>
    <property type="molecule type" value="Genomic_DNA"/>
</dbReference>